<evidence type="ECO:0000313" key="1">
    <source>
        <dbReference type="EMBL" id="AUW94792.1"/>
    </source>
</evidence>
<organism evidence="1 2">
    <name type="scientific">Sulfobacillus thermotolerans</name>
    <dbReference type="NCBI Taxonomy" id="338644"/>
    <lineage>
        <taxon>Bacteria</taxon>
        <taxon>Bacillati</taxon>
        <taxon>Bacillota</taxon>
        <taxon>Clostridia</taxon>
        <taxon>Eubacteriales</taxon>
        <taxon>Clostridiales Family XVII. Incertae Sedis</taxon>
        <taxon>Sulfobacillus</taxon>
    </lineage>
</organism>
<evidence type="ECO:0000313" key="2">
    <source>
        <dbReference type="Proteomes" id="UP000325292"/>
    </source>
</evidence>
<dbReference type="EMBL" id="CP019454">
    <property type="protein sequence ID" value="AUW94792.1"/>
    <property type="molecule type" value="Genomic_DNA"/>
</dbReference>
<accession>A0ABM6RU26</accession>
<dbReference type="Proteomes" id="UP000325292">
    <property type="component" value="Chromosome"/>
</dbReference>
<reference evidence="1 2" key="1">
    <citation type="journal article" date="2019" name="Sci. Rep.">
        <title>Sulfobacillus thermotolerans: new insights into resistance and metabolic capacities of acidophilic chemolithotrophs.</title>
        <authorList>
            <person name="Panyushkina A.E."/>
            <person name="Babenko V.V."/>
            <person name="Nikitina A.S."/>
            <person name="Selezneva O.V."/>
            <person name="Tsaplina I.A."/>
            <person name="Letarova M.A."/>
            <person name="Kostryukova E.S."/>
            <person name="Letarov A.V."/>
        </authorList>
    </citation>
    <scope>NUCLEOTIDE SEQUENCE [LARGE SCALE GENOMIC DNA]</scope>
    <source>
        <strain evidence="1 2">Kr1</strain>
    </source>
</reference>
<keyword evidence="2" id="KW-1185">Reference proteome</keyword>
<gene>
    <name evidence="1" type="ORF">BXT84_13250</name>
</gene>
<protein>
    <recommendedName>
        <fullName evidence="3">Terminase</fullName>
    </recommendedName>
</protein>
<sequence>MKGQESHASLLRLMWWSLRLGWSKNKEGRRRARRRIWAMLEARWMRLVPEAVPGDTSGVTRAVWLGAALASRSLIRYPLLPRKLKSRLIWLVRLVGRNNGKALVTAYLAWAWMRDVAESPSTIEAHASPDTI</sequence>
<name>A0ABM6RU26_9FIRM</name>
<evidence type="ECO:0008006" key="3">
    <source>
        <dbReference type="Google" id="ProtNLM"/>
    </source>
</evidence>
<proteinExistence type="predicted"/>